<dbReference type="PANTHER" id="PTHR42921:SF1">
    <property type="entry name" value="ACETOACETYL-COA SYNTHETASE"/>
    <property type="match status" value="1"/>
</dbReference>
<name>A0ABN2N2Q3_9PSEU</name>
<protein>
    <submittedName>
        <fullName evidence="7">Acetoacetate--CoA ligase</fullName>
    </submittedName>
</protein>
<evidence type="ECO:0000256" key="2">
    <source>
        <dbReference type="ARBA" id="ARBA00022598"/>
    </source>
</evidence>
<evidence type="ECO:0000256" key="1">
    <source>
        <dbReference type="ARBA" id="ARBA00006432"/>
    </source>
</evidence>
<evidence type="ECO:0000256" key="4">
    <source>
        <dbReference type="ARBA" id="ARBA00022840"/>
    </source>
</evidence>
<dbReference type="GO" id="GO:0016874">
    <property type="term" value="F:ligase activity"/>
    <property type="evidence" value="ECO:0007669"/>
    <property type="project" value="UniProtKB-KW"/>
</dbReference>
<dbReference type="InterPro" id="IPR000873">
    <property type="entry name" value="AMP-dep_synth/lig_dom"/>
</dbReference>
<dbReference type="Gene3D" id="3.30.300.30">
    <property type="match status" value="1"/>
</dbReference>
<dbReference type="NCBIfam" id="TIGR01217">
    <property type="entry name" value="ac_ac_CoA_syn"/>
    <property type="match status" value="1"/>
</dbReference>
<evidence type="ECO:0000256" key="3">
    <source>
        <dbReference type="ARBA" id="ARBA00022741"/>
    </source>
</evidence>
<comment type="caution">
    <text evidence="7">The sequence shown here is derived from an EMBL/GenBank/DDBJ whole genome shotgun (WGS) entry which is preliminary data.</text>
</comment>
<keyword evidence="2 7" id="KW-0436">Ligase</keyword>
<dbReference type="SUPFAM" id="SSF56801">
    <property type="entry name" value="Acetyl-CoA synthetase-like"/>
    <property type="match status" value="1"/>
</dbReference>
<dbReference type="Proteomes" id="UP001500449">
    <property type="component" value="Unassembled WGS sequence"/>
</dbReference>
<dbReference type="Pfam" id="PF13193">
    <property type="entry name" value="AMP-binding_C"/>
    <property type="match status" value="1"/>
</dbReference>
<dbReference type="RefSeq" id="WP_344415961.1">
    <property type="nucleotide sequence ID" value="NZ_BAAAQK010000005.1"/>
</dbReference>
<gene>
    <name evidence="7" type="ORF">GCM10009836_26300</name>
</gene>
<dbReference type="InterPro" id="IPR025110">
    <property type="entry name" value="AMP-bd_C"/>
</dbReference>
<accession>A0ABN2N2Q3</accession>
<feature type="domain" description="AMP-dependent synthetase/ligase" evidence="5">
    <location>
        <begin position="99"/>
        <end position="463"/>
    </location>
</feature>
<dbReference type="EMBL" id="BAAAQK010000005">
    <property type="protein sequence ID" value="GAA1845486.1"/>
    <property type="molecule type" value="Genomic_DNA"/>
</dbReference>
<evidence type="ECO:0000313" key="8">
    <source>
        <dbReference type="Proteomes" id="UP001500449"/>
    </source>
</evidence>
<organism evidence="7 8">
    <name type="scientific">Pseudonocardia ailaonensis</name>
    <dbReference type="NCBI Taxonomy" id="367279"/>
    <lineage>
        <taxon>Bacteria</taxon>
        <taxon>Bacillati</taxon>
        <taxon>Actinomycetota</taxon>
        <taxon>Actinomycetes</taxon>
        <taxon>Pseudonocardiales</taxon>
        <taxon>Pseudonocardiaceae</taxon>
        <taxon>Pseudonocardia</taxon>
    </lineage>
</organism>
<keyword evidence="8" id="KW-1185">Reference proteome</keyword>
<evidence type="ECO:0000313" key="7">
    <source>
        <dbReference type="EMBL" id="GAA1845486.1"/>
    </source>
</evidence>
<dbReference type="InterPro" id="IPR045851">
    <property type="entry name" value="AMP-bd_C_sf"/>
</dbReference>
<dbReference type="PANTHER" id="PTHR42921">
    <property type="entry name" value="ACETOACETYL-COA SYNTHETASE"/>
    <property type="match status" value="1"/>
</dbReference>
<proteinExistence type="inferred from homology"/>
<comment type="similarity">
    <text evidence="1">Belongs to the ATP-dependent AMP-binding enzyme family.</text>
</comment>
<keyword evidence="4" id="KW-0067">ATP-binding</keyword>
<sequence>MTDTMPRGEVLREVPADAGDTRMGAFARAVGRESYADLWRWSVDSPAAFWGAVIDFFDLRISGGGPVLADATMPGARWLPGARLSYPEHALRAEWTGPAVVGLSQTRDRVELSFAELRDQVARCRAGLLRLGVEPGDRIAGYLPHVPEAVVAFLAAASLGAIWVACPPEFGTRAVVDRLGQVEPVVLIAVDGHTYGAKEIDRTAQIAGVRAALPSLRATVTIPYLRGAAVPADTLAWADLLADPGPLEFAAVPFDHPLYVLFSSGTTGLPKAIVHGHGGILLEHAKALGLHNDVRRGDRFHWFSTTGWMMWNYAVSALLHGATVVCFDGNPAWPGPDALWAMAARERLTYFGASASFLMGCRGAEQDPTAGHDLSSLRGIGSTGSPLPAEGYRWVHERFGPGVLLNSASGGTDVCSAFVGASPLLPVRAGEIAGPMLGCRVAAFDDTGHPVVDTPGELVLTAPLPSMPVGLWGDIDGSRLRAAYFARFPGVWAQGDWITLHGDGGCVISGRSDSTLNRGGVRLGTSDFYAVVEDVAGIADSLVVHLEDPAGGPGSLLLFVVPRPGTVLDDALRADIAGRLRSEMSPRHVPDEIVALAALPRTLSGKKLETPVKRLLGGAEPDEVAARESLVHPDALAAIREWRDRHPQLGPRTAQHHRRSGHAGQLP</sequence>
<dbReference type="Gene3D" id="3.40.50.12780">
    <property type="entry name" value="N-terminal domain of ligase-like"/>
    <property type="match status" value="1"/>
</dbReference>
<reference evidence="7 8" key="1">
    <citation type="journal article" date="2019" name="Int. J. Syst. Evol. Microbiol.">
        <title>The Global Catalogue of Microorganisms (GCM) 10K type strain sequencing project: providing services to taxonomists for standard genome sequencing and annotation.</title>
        <authorList>
            <consortium name="The Broad Institute Genomics Platform"/>
            <consortium name="The Broad Institute Genome Sequencing Center for Infectious Disease"/>
            <person name="Wu L."/>
            <person name="Ma J."/>
        </authorList>
    </citation>
    <scope>NUCLEOTIDE SEQUENCE [LARGE SCALE GENOMIC DNA]</scope>
    <source>
        <strain evidence="7 8">JCM 16009</strain>
    </source>
</reference>
<dbReference type="InterPro" id="IPR005914">
    <property type="entry name" value="Acac_CoA_synth"/>
</dbReference>
<evidence type="ECO:0000259" key="5">
    <source>
        <dbReference type="Pfam" id="PF00501"/>
    </source>
</evidence>
<dbReference type="PROSITE" id="PS00455">
    <property type="entry name" value="AMP_BINDING"/>
    <property type="match status" value="1"/>
</dbReference>
<keyword evidence="3" id="KW-0547">Nucleotide-binding</keyword>
<evidence type="ECO:0000259" key="6">
    <source>
        <dbReference type="Pfam" id="PF13193"/>
    </source>
</evidence>
<dbReference type="InterPro" id="IPR042099">
    <property type="entry name" value="ANL_N_sf"/>
</dbReference>
<dbReference type="Pfam" id="PF00501">
    <property type="entry name" value="AMP-binding"/>
    <property type="match status" value="1"/>
</dbReference>
<dbReference type="InterPro" id="IPR020845">
    <property type="entry name" value="AMP-binding_CS"/>
</dbReference>
<dbReference type="NCBIfam" id="NF002937">
    <property type="entry name" value="PRK03584.1"/>
    <property type="match status" value="1"/>
</dbReference>
<feature type="domain" description="AMP-binding enzyme C-terminal" evidence="6">
    <location>
        <begin position="534"/>
        <end position="606"/>
    </location>
</feature>